<dbReference type="Pfam" id="PF01757">
    <property type="entry name" value="Acyl_transf_3"/>
    <property type="match status" value="1"/>
</dbReference>
<evidence type="ECO:0000256" key="2">
    <source>
        <dbReference type="ARBA" id="ARBA00007400"/>
    </source>
</evidence>
<evidence type="ECO:0000313" key="10">
    <source>
        <dbReference type="Proteomes" id="UP000477980"/>
    </source>
</evidence>
<keyword evidence="3" id="KW-1003">Cell membrane</keyword>
<evidence type="ECO:0000259" key="8">
    <source>
        <dbReference type="Pfam" id="PF01757"/>
    </source>
</evidence>
<feature type="transmembrane region" description="Helical" evidence="7">
    <location>
        <begin position="189"/>
        <end position="207"/>
    </location>
</feature>
<keyword evidence="9" id="KW-0012">Acyltransferase</keyword>
<keyword evidence="4 7" id="KW-0812">Transmembrane</keyword>
<reference evidence="9 10" key="1">
    <citation type="submission" date="2019-09" db="EMBL/GenBank/DDBJ databases">
        <title>Distinct polysaccharide growth profiles of human intestinal Prevotella copri isolates.</title>
        <authorList>
            <person name="Fehlner-Peach H."/>
            <person name="Magnabosco C."/>
            <person name="Raghavan V."/>
            <person name="Scher J.U."/>
            <person name="Tett A."/>
            <person name="Cox L.M."/>
            <person name="Gottsegen C."/>
            <person name="Watters A."/>
            <person name="Wiltshire- Gordon J.D."/>
            <person name="Segata N."/>
            <person name="Bonneau R."/>
            <person name="Littman D.R."/>
        </authorList>
    </citation>
    <scope>NUCLEOTIDE SEQUENCE [LARGE SCALE GENOMIC DNA]</scope>
    <source>
        <strain evidence="10">iAA917</strain>
    </source>
</reference>
<comment type="similarity">
    <text evidence="2">Belongs to the acyltransferase 3 family.</text>
</comment>
<feature type="transmembrane region" description="Helical" evidence="7">
    <location>
        <begin position="165"/>
        <end position="183"/>
    </location>
</feature>
<feature type="transmembrane region" description="Helical" evidence="7">
    <location>
        <begin position="314"/>
        <end position="335"/>
    </location>
</feature>
<evidence type="ECO:0000256" key="6">
    <source>
        <dbReference type="ARBA" id="ARBA00023136"/>
    </source>
</evidence>
<organism evidence="9 10">
    <name type="scientific">Segatella copri</name>
    <dbReference type="NCBI Taxonomy" id="165179"/>
    <lineage>
        <taxon>Bacteria</taxon>
        <taxon>Pseudomonadati</taxon>
        <taxon>Bacteroidota</taxon>
        <taxon>Bacteroidia</taxon>
        <taxon>Bacteroidales</taxon>
        <taxon>Prevotellaceae</taxon>
        <taxon>Segatella</taxon>
    </lineage>
</organism>
<feature type="transmembrane region" description="Helical" evidence="7">
    <location>
        <begin position="140"/>
        <end position="158"/>
    </location>
</feature>
<dbReference type="GO" id="GO:0009246">
    <property type="term" value="P:enterobacterial common antigen biosynthetic process"/>
    <property type="evidence" value="ECO:0007669"/>
    <property type="project" value="TreeGrafter"/>
</dbReference>
<dbReference type="OrthoDB" id="1072135at2"/>
<protein>
    <submittedName>
        <fullName evidence="9">Acyltransferase</fullName>
    </submittedName>
</protein>
<dbReference type="EMBL" id="VZAH01000116">
    <property type="protein sequence ID" value="MQP15096.1"/>
    <property type="molecule type" value="Genomic_DNA"/>
</dbReference>
<evidence type="ECO:0000256" key="3">
    <source>
        <dbReference type="ARBA" id="ARBA00022475"/>
    </source>
</evidence>
<feature type="transmembrane region" description="Helical" evidence="7">
    <location>
        <begin position="219"/>
        <end position="237"/>
    </location>
</feature>
<name>A0A6G1VNF2_9BACT</name>
<accession>A0A6G1VNF2</accession>
<keyword evidence="6 7" id="KW-0472">Membrane</keyword>
<proteinExistence type="inferred from homology"/>
<sequence length="350" mass="40837">MHIQNTNKTIGEASLLHSLPVLNSFFSLLIICHHSYNRNIEFLGSYNPRDYGVIIAIERYFNTASECAVPIFFFLSAFLFYRTFDGSKEKYISKMKRRFWSLVVPYIIFNTIGYIKAMVFSGRYGGALDYLLSIWNADTMPLWFIRELIFFSILAPVIYRIKRHLWLSVVVSVALIILSTSGIVGYRSFMYWMPVYLMGASLTENRISRVCDIFERASSRYLMLLLFVIYCLAAWFLPNGSEKGNAIYSFEFTLFRLASPLAFSYVIISIMNLNIKVKKWMQYSFFVYCMHAPIITLVTLVYSKLIPAFYGSELFQFFVVIFLTYVLCVILAMFLERYLSPVWKILNGKR</sequence>
<feature type="transmembrane region" description="Helical" evidence="7">
    <location>
        <begin position="60"/>
        <end position="81"/>
    </location>
</feature>
<feature type="transmembrane region" description="Helical" evidence="7">
    <location>
        <begin position="285"/>
        <end position="302"/>
    </location>
</feature>
<evidence type="ECO:0000256" key="7">
    <source>
        <dbReference type="SAM" id="Phobius"/>
    </source>
</evidence>
<feature type="transmembrane region" description="Helical" evidence="7">
    <location>
        <begin position="257"/>
        <end position="273"/>
    </location>
</feature>
<comment type="subcellular location">
    <subcellularLocation>
        <location evidence="1">Cell membrane</location>
        <topology evidence="1">Multi-pass membrane protein</topology>
    </subcellularLocation>
</comment>
<dbReference type="PANTHER" id="PTHR40074:SF2">
    <property type="entry name" value="O-ACETYLTRANSFERASE WECH"/>
    <property type="match status" value="1"/>
</dbReference>
<dbReference type="RefSeq" id="WP_153091078.1">
    <property type="nucleotide sequence ID" value="NZ_VZAH01000116.1"/>
</dbReference>
<feature type="transmembrane region" description="Helical" evidence="7">
    <location>
        <begin position="15"/>
        <end position="36"/>
    </location>
</feature>
<dbReference type="AlphaFoldDB" id="A0A6G1VNF2"/>
<dbReference type="InterPro" id="IPR002656">
    <property type="entry name" value="Acyl_transf_3_dom"/>
</dbReference>
<comment type="caution">
    <text evidence="9">The sequence shown here is derived from an EMBL/GenBank/DDBJ whole genome shotgun (WGS) entry which is preliminary data.</text>
</comment>
<evidence type="ECO:0000256" key="4">
    <source>
        <dbReference type="ARBA" id="ARBA00022692"/>
    </source>
</evidence>
<evidence type="ECO:0000256" key="5">
    <source>
        <dbReference type="ARBA" id="ARBA00022989"/>
    </source>
</evidence>
<feature type="transmembrane region" description="Helical" evidence="7">
    <location>
        <begin position="102"/>
        <end position="120"/>
    </location>
</feature>
<gene>
    <name evidence="9" type="ORF">F7D25_11905</name>
</gene>
<dbReference type="GO" id="GO:0016413">
    <property type="term" value="F:O-acetyltransferase activity"/>
    <property type="evidence" value="ECO:0007669"/>
    <property type="project" value="TreeGrafter"/>
</dbReference>
<evidence type="ECO:0000313" key="9">
    <source>
        <dbReference type="EMBL" id="MQP15096.1"/>
    </source>
</evidence>
<keyword evidence="5 7" id="KW-1133">Transmembrane helix</keyword>
<dbReference type="PANTHER" id="PTHR40074">
    <property type="entry name" value="O-ACETYLTRANSFERASE WECH"/>
    <property type="match status" value="1"/>
</dbReference>
<feature type="domain" description="Acyltransferase 3" evidence="8">
    <location>
        <begin position="25"/>
        <end position="333"/>
    </location>
</feature>
<dbReference type="Proteomes" id="UP000477980">
    <property type="component" value="Unassembled WGS sequence"/>
</dbReference>
<evidence type="ECO:0000256" key="1">
    <source>
        <dbReference type="ARBA" id="ARBA00004651"/>
    </source>
</evidence>
<dbReference type="GO" id="GO:0005886">
    <property type="term" value="C:plasma membrane"/>
    <property type="evidence" value="ECO:0007669"/>
    <property type="project" value="UniProtKB-SubCell"/>
</dbReference>
<keyword evidence="9" id="KW-0808">Transferase</keyword>